<evidence type="ECO:0000313" key="6">
    <source>
        <dbReference type="EMBL" id="CAH3110319.1"/>
    </source>
</evidence>
<dbReference type="SUPFAM" id="SSF57850">
    <property type="entry name" value="RING/U-box"/>
    <property type="match status" value="1"/>
</dbReference>
<dbReference type="PROSITE" id="PS51270">
    <property type="entry name" value="ZF_CTCHY"/>
    <property type="match status" value="1"/>
</dbReference>
<keyword evidence="1 3" id="KW-0479">Metal-binding</keyword>
<dbReference type="GO" id="GO:0016567">
    <property type="term" value="P:protein ubiquitination"/>
    <property type="evidence" value="ECO:0007669"/>
    <property type="project" value="TreeGrafter"/>
</dbReference>
<dbReference type="InterPro" id="IPR037275">
    <property type="entry name" value="Znf_CTCHY_sf"/>
</dbReference>
<dbReference type="InterPro" id="IPR013083">
    <property type="entry name" value="Znf_RING/FYVE/PHD"/>
</dbReference>
<dbReference type="Proteomes" id="UP001159428">
    <property type="component" value="Unassembled WGS sequence"/>
</dbReference>
<name>A0AAU9WAM9_9CNID</name>
<dbReference type="GO" id="GO:0005634">
    <property type="term" value="C:nucleus"/>
    <property type="evidence" value="ECO:0007669"/>
    <property type="project" value="TreeGrafter"/>
</dbReference>
<dbReference type="SUPFAM" id="SSF161245">
    <property type="entry name" value="Zinc hairpin stack"/>
    <property type="match status" value="1"/>
</dbReference>
<dbReference type="Pfam" id="PF13639">
    <property type="entry name" value="zf-RING_2"/>
    <property type="match status" value="1"/>
</dbReference>
<dbReference type="GO" id="GO:0008270">
    <property type="term" value="F:zinc ion binding"/>
    <property type="evidence" value="ECO:0007669"/>
    <property type="project" value="UniProtKB-KW"/>
</dbReference>
<dbReference type="GO" id="GO:0061630">
    <property type="term" value="F:ubiquitin protein ligase activity"/>
    <property type="evidence" value="ECO:0007669"/>
    <property type="project" value="TreeGrafter"/>
</dbReference>
<dbReference type="PROSITE" id="PS50089">
    <property type="entry name" value="ZF_RING_2"/>
    <property type="match status" value="1"/>
</dbReference>
<dbReference type="Gene3D" id="3.30.40.10">
    <property type="entry name" value="Zinc/RING finger domain, C3HC4 (zinc finger)"/>
    <property type="match status" value="1"/>
</dbReference>
<dbReference type="SMART" id="SM00184">
    <property type="entry name" value="RING"/>
    <property type="match status" value="1"/>
</dbReference>
<accession>A0AAU9WAM9</accession>
<protein>
    <recommendedName>
        <fullName evidence="8">RING-type domain-containing protein</fullName>
    </recommendedName>
</protein>
<organism evidence="6 7">
    <name type="scientific">Pocillopora meandrina</name>
    <dbReference type="NCBI Taxonomy" id="46732"/>
    <lineage>
        <taxon>Eukaryota</taxon>
        <taxon>Metazoa</taxon>
        <taxon>Cnidaria</taxon>
        <taxon>Anthozoa</taxon>
        <taxon>Hexacorallia</taxon>
        <taxon>Scleractinia</taxon>
        <taxon>Astrocoeniina</taxon>
        <taxon>Pocilloporidae</taxon>
        <taxon>Pocillopora</taxon>
    </lineage>
</organism>
<feature type="domain" description="RING-type" evidence="4">
    <location>
        <begin position="76"/>
        <end position="116"/>
    </location>
</feature>
<keyword evidence="2" id="KW-0862">Zinc</keyword>
<evidence type="ECO:0008006" key="8">
    <source>
        <dbReference type="Google" id="ProtNLM"/>
    </source>
</evidence>
<dbReference type="AlphaFoldDB" id="A0AAU9WAM9"/>
<evidence type="ECO:0000256" key="1">
    <source>
        <dbReference type="ARBA" id="ARBA00022771"/>
    </source>
</evidence>
<dbReference type="InterPro" id="IPR017921">
    <property type="entry name" value="Znf_CTCHY"/>
</dbReference>
<sequence>MISKNCENCKRSFADYYCSKCQLLIDYQVDPYHCDECKTCRENKKNHFHCSTCNVCMGKTLQDNHQCFPDRGHDPCAICLEEVFSGAIIFPCFHMVHKDCAINLVQSGSVTCPMCRRPIYEEDRDGEETAPPSSFNLPWIISKLPSGFGSGFGFGFGSRSREDSTSRLEQSIKRTFRNISRFFRFRERRPTFDCLSGSHHQRLENGCC</sequence>
<gene>
    <name evidence="6" type="ORF">PMEA_00003605</name>
</gene>
<proteinExistence type="predicted"/>
<dbReference type="PANTHER" id="PTHR21319:SF53">
    <property type="entry name" value="RING FINGER AND CHY ZINC FINGER DOMAIN-CONTAINING PROTEIN 1"/>
    <property type="match status" value="1"/>
</dbReference>
<dbReference type="GO" id="GO:0006511">
    <property type="term" value="P:ubiquitin-dependent protein catabolic process"/>
    <property type="evidence" value="ECO:0007669"/>
    <property type="project" value="TreeGrafter"/>
</dbReference>
<keyword evidence="7" id="KW-1185">Reference proteome</keyword>
<evidence type="ECO:0000313" key="7">
    <source>
        <dbReference type="Proteomes" id="UP001159428"/>
    </source>
</evidence>
<comment type="caution">
    <text evidence="6">The sequence shown here is derived from an EMBL/GenBank/DDBJ whole genome shotgun (WGS) entry which is preliminary data.</text>
</comment>
<feature type="domain" description="CTCHY-type" evidence="5">
    <location>
        <begin position="13"/>
        <end position="75"/>
    </location>
</feature>
<reference evidence="6 7" key="1">
    <citation type="submission" date="2022-05" db="EMBL/GenBank/DDBJ databases">
        <authorList>
            <consortium name="Genoscope - CEA"/>
            <person name="William W."/>
        </authorList>
    </citation>
    <scope>NUCLEOTIDE SEQUENCE [LARGE SCALE GENOMIC DNA]</scope>
</reference>
<dbReference type="InterPro" id="IPR001841">
    <property type="entry name" value="Znf_RING"/>
</dbReference>
<keyword evidence="1 3" id="KW-0863">Zinc-finger</keyword>
<dbReference type="PANTHER" id="PTHR21319">
    <property type="entry name" value="RING FINGER AND CHY ZINC FINGER DOMAIN-CONTAINING PROTEIN 1"/>
    <property type="match status" value="1"/>
</dbReference>
<evidence type="ECO:0000256" key="2">
    <source>
        <dbReference type="ARBA" id="ARBA00022833"/>
    </source>
</evidence>
<evidence type="ECO:0000259" key="5">
    <source>
        <dbReference type="PROSITE" id="PS51270"/>
    </source>
</evidence>
<evidence type="ECO:0000259" key="4">
    <source>
        <dbReference type="PROSITE" id="PS50089"/>
    </source>
</evidence>
<evidence type="ECO:0000256" key="3">
    <source>
        <dbReference type="PROSITE-ProRule" id="PRU00175"/>
    </source>
</evidence>
<dbReference type="EMBL" id="CALNXJ010000012">
    <property type="protein sequence ID" value="CAH3110319.1"/>
    <property type="molecule type" value="Genomic_DNA"/>
</dbReference>